<dbReference type="Pfam" id="PF13279">
    <property type="entry name" value="4HBT_2"/>
    <property type="match status" value="1"/>
</dbReference>
<dbReference type="Gene3D" id="3.10.129.10">
    <property type="entry name" value="Hotdog Thioesterase"/>
    <property type="match status" value="1"/>
</dbReference>
<dbReference type="Proteomes" id="UP000244450">
    <property type="component" value="Unassembled WGS sequence"/>
</dbReference>
<comment type="caution">
    <text evidence="1">The sequence shown here is derived from an EMBL/GenBank/DDBJ whole genome shotgun (WGS) entry which is preliminary data.</text>
</comment>
<dbReference type="OrthoDB" id="9799036at2"/>
<dbReference type="CDD" id="cd00586">
    <property type="entry name" value="4HBT"/>
    <property type="match status" value="1"/>
</dbReference>
<name>A0A2T7BCI8_9BACT</name>
<evidence type="ECO:0000313" key="1">
    <source>
        <dbReference type="EMBL" id="PUZ22811.1"/>
    </source>
</evidence>
<accession>A0A2T7BCI8</accession>
<dbReference type="InterPro" id="IPR029069">
    <property type="entry name" value="HotDog_dom_sf"/>
</dbReference>
<proteinExistence type="predicted"/>
<protein>
    <submittedName>
        <fullName evidence="1">Thioesterase</fullName>
    </submittedName>
</protein>
<evidence type="ECO:0000313" key="2">
    <source>
        <dbReference type="Proteomes" id="UP000244450"/>
    </source>
</evidence>
<sequence>MDFEKQYTVDPAHIDVQGIMDGLYYPFYMESCRHDFIREVLGFDLEEQAHQGVFMVLSQYTIKYLRSLKKDDAFSVTCTLYADKSGGPRLHFKQNIVMNGKVMTTAVFTGTCVPAAGGRPYLPDAIKALVADAPQLEVETLK</sequence>
<dbReference type="AlphaFoldDB" id="A0A2T7BCI8"/>
<organism evidence="1 2">
    <name type="scientific">Chitinophaga parva</name>
    <dbReference type="NCBI Taxonomy" id="2169414"/>
    <lineage>
        <taxon>Bacteria</taxon>
        <taxon>Pseudomonadati</taxon>
        <taxon>Bacteroidota</taxon>
        <taxon>Chitinophagia</taxon>
        <taxon>Chitinophagales</taxon>
        <taxon>Chitinophagaceae</taxon>
        <taxon>Chitinophaga</taxon>
    </lineage>
</organism>
<dbReference type="EMBL" id="QCYK01000003">
    <property type="protein sequence ID" value="PUZ22811.1"/>
    <property type="molecule type" value="Genomic_DNA"/>
</dbReference>
<gene>
    <name evidence="1" type="ORF">DCC81_20520</name>
</gene>
<dbReference type="RefSeq" id="WP_108688556.1">
    <property type="nucleotide sequence ID" value="NZ_QCYK01000003.1"/>
</dbReference>
<reference evidence="1 2" key="1">
    <citation type="submission" date="2018-04" db="EMBL/GenBank/DDBJ databases">
        <title>Chitinophaga fuyangensis sp. nov., isolated from soil in a chemical factory.</title>
        <authorList>
            <person name="Chen K."/>
        </authorList>
    </citation>
    <scope>NUCLEOTIDE SEQUENCE [LARGE SCALE GENOMIC DNA]</scope>
    <source>
        <strain evidence="1 2">LY-1</strain>
    </source>
</reference>
<keyword evidence="2" id="KW-1185">Reference proteome</keyword>
<dbReference type="SUPFAM" id="SSF54637">
    <property type="entry name" value="Thioesterase/thiol ester dehydrase-isomerase"/>
    <property type="match status" value="1"/>
</dbReference>